<name>A0A6L8LH14_9RHOB</name>
<keyword evidence="3" id="KW-0255">Endonuclease</keyword>
<gene>
    <name evidence="3" type="ORF">GR167_06840</name>
</gene>
<comment type="caution">
    <text evidence="3">The sequence shown here is derived from an EMBL/GenBank/DDBJ whole genome shotgun (WGS) entry which is preliminary data.</text>
</comment>
<feature type="compositionally biased region" description="Basic and acidic residues" evidence="1">
    <location>
        <begin position="1"/>
        <end position="16"/>
    </location>
</feature>
<evidence type="ECO:0000259" key="2">
    <source>
        <dbReference type="Pfam" id="PF03372"/>
    </source>
</evidence>
<protein>
    <submittedName>
        <fullName evidence="3">Endonuclease/exonuclease/phosphatase family protein</fullName>
    </submittedName>
</protein>
<dbReference type="Pfam" id="PF03372">
    <property type="entry name" value="Exo_endo_phos"/>
    <property type="match status" value="1"/>
</dbReference>
<evidence type="ECO:0000256" key="1">
    <source>
        <dbReference type="SAM" id="MobiDB-lite"/>
    </source>
</evidence>
<keyword evidence="3" id="KW-0269">Exonuclease</keyword>
<evidence type="ECO:0000313" key="3">
    <source>
        <dbReference type="EMBL" id="MYM55013.1"/>
    </source>
</evidence>
<feature type="region of interest" description="Disordered" evidence="1">
    <location>
        <begin position="1"/>
        <end position="25"/>
    </location>
</feature>
<keyword evidence="3" id="KW-0378">Hydrolase</keyword>
<dbReference type="AlphaFoldDB" id="A0A6L8LH14"/>
<keyword evidence="3" id="KW-0540">Nuclease</keyword>
<organism evidence="3 4">
    <name type="scientific">Thalassovita mangrovi</name>
    <dbReference type="NCBI Taxonomy" id="2692236"/>
    <lineage>
        <taxon>Bacteria</taxon>
        <taxon>Pseudomonadati</taxon>
        <taxon>Pseudomonadota</taxon>
        <taxon>Alphaproteobacteria</taxon>
        <taxon>Rhodobacterales</taxon>
        <taxon>Roseobacteraceae</taxon>
        <taxon>Thalassovita</taxon>
    </lineage>
</organism>
<dbReference type="Gene3D" id="3.60.10.10">
    <property type="entry name" value="Endonuclease/exonuclease/phosphatase"/>
    <property type="match status" value="1"/>
</dbReference>
<proteinExistence type="predicted"/>
<dbReference type="SUPFAM" id="SSF56219">
    <property type="entry name" value="DNase I-like"/>
    <property type="match status" value="1"/>
</dbReference>
<dbReference type="GO" id="GO:0004527">
    <property type="term" value="F:exonuclease activity"/>
    <property type="evidence" value="ECO:0007669"/>
    <property type="project" value="UniProtKB-KW"/>
</dbReference>
<dbReference type="InterPro" id="IPR036691">
    <property type="entry name" value="Endo/exonu/phosph_ase_sf"/>
</dbReference>
<reference evidence="3 4" key="1">
    <citation type="submission" date="2020-01" db="EMBL/GenBank/DDBJ databases">
        <authorList>
            <person name="Chen S."/>
        </authorList>
    </citation>
    <scope>NUCLEOTIDE SEQUENCE [LARGE SCALE GENOMIC DNA]</scope>
    <source>
        <strain evidence="3 4">GS-10</strain>
    </source>
</reference>
<evidence type="ECO:0000313" key="4">
    <source>
        <dbReference type="Proteomes" id="UP000479043"/>
    </source>
</evidence>
<accession>A0A6L8LH14</accession>
<feature type="domain" description="Endonuclease/exonuclease/phosphatase" evidence="2">
    <location>
        <begin position="61"/>
        <end position="369"/>
    </location>
</feature>
<keyword evidence="4" id="KW-1185">Reference proteome</keyword>
<dbReference type="Proteomes" id="UP000479043">
    <property type="component" value="Unassembled WGS sequence"/>
</dbReference>
<dbReference type="GO" id="GO:0004519">
    <property type="term" value="F:endonuclease activity"/>
    <property type="evidence" value="ECO:0007669"/>
    <property type="project" value="UniProtKB-KW"/>
</dbReference>
<sequence>MGLFAKPDDAARDRPGARRRHDRRKAPPRLCRIQGAYRLILLLSLVVAGSAGWAETLRIASFNTELSRKGPGLLLRDIVRGDEQVRAMARVLARAGADVVALQGIDYDHGGAALSELRKAVAAAGLEYPHVFTLRPNSGWQSGIDLDGDGRIGGPRDAQGYGLFSGQGGMAVLSRFPIDHDGVRDLSGLLWADLARAEGPKAEGVLSVEAARVQRLSSIGHWVVPVVLPSGRRITLLTFHATPPVFDGPEDRNGFRNADELRLWRAYLDGDLGGAVTGAFVLAGDANADPERGEGRKAAIRALLGDPRLSDPLPLSDTHHAATVAWEATGPMRVDYVLPSADLKVLGAGVLWPAPGDPFAPVAEAASRHRLVWVDLALPD</sequence>
<dbReference type="InterPro" id="IPR005135">
    <property type="entry name" value="Endo/exonuclease/phosphatase"/>
</dbReference>
<dbReference type="EMBL" id="WWEN01000003">
    <property type="protein sequence ID" value="MYM55013.1"/>
    <property type="molecule type" value="Genomic_DNA"/>
</dbReference>